<dbReference type="Proteomes" id="UP000078507">
    <property type="component" value="Unassembled WGS sequence"/>
</dbReference>
<dbReference type="SUPFAM" id="SSF109604">
    <property type="entry name" value="HD-domain/PDEase-like"/>
    <property type="match status" value="1"/>
</dbReference>
<dbReference type="Gene3D" id="1.10.3210.10">
    <property type="entry name" value="Hypothetical protein af1432"/>
    <property type="match status" value="1"/>
</dbReference>
<gene>
    <name evidence="2" type="ORF">ATB98_14035</name>
</gene>
<protein>
    <recommendedName>
        <fullName evidence="1">HD domain-containing protein</fullName>
    </recommendedName>
</protein>
<evidence type="ECO:0000313" key="2">
    <source>
        <dbReference type="EMBL" id="OAP46999.1"/>
    </source>
</evidence>
<dbReference type="Pfam" id="PF01966">
    <property type="entry name" value="HD"/>
    <property type="match status" value="1"/>
</dbReference>
<feature type="domain" description="HD" evidence="1">
    <location>
        <begin position="18"/>
        <end position="93"/>
    </location>
</feature>
<dbReference type="AlphaFoldDB" id="A0A178YHP6"/>
<dbReference type="GO" id="GO:0006203">
    <property type="term" value="P:dGTP catabolic process"/>
    <property type="evidence" value="ECO:0007669"/>
    <property type="project" value="TreeGrafter"/>
</dbReference>
<accession>A0A178YHP6</accession>
<dbReference type="InterPro" id="IPR006674">
    <property type="entry name" value="HD_domain"/>
</dbReference>
<dbReference type="InterPro" id="IPR003607">
    <property type="entry name" value="HD/PDEase_dom"/>
</dbReference>
<reference evidence="2 3" key="1">
    <citation type="submission" date="2015-11" db="EMBL/GenBank/DDBJ databases">
        <title>Ensifer anhuiense sp. nov., an effective nitrogen fixation bacterium with Glycine soja.</title>
        <authorList>
            <person name="Yan H."/>
            <person name="Chen W."/>
        </authorList>
    </citation>
    <scope>NUCLEOTIDE SEQUENCE [LARGE SCALE GENOMIC DNA]</scope>
    <source>
        <strain evidence="2 3">LMG 7837</strain>
    </source>
</reference>
<keyword evidence="3" id="KW-1185">Reference proteome</keyword>
<sequence length="393" mass="43526">MLMDVIGRHVPKVEVSKMRQALAAALVHDLGHGPFSHAFESVGKRLGLKMADHEHVSDVLIRDSEVATVLNELGSGFANDVADIIRGRGKKNVYRAVVSSQFDADRLDYMRRDRLMTGTQHAGIDFKWLIANLQIASVPFGVDESSIGEIETFVLGPKAIFGAEAYVLGLFQLYPTVYFHKATRGAEKIFGELLYRTIMLIQNDSLDATGLPNNHPIVRFARHPDDVESALGLDDTSVWGALPLMCEARDGAIASLAQSLRYRELGKCVDIRERVAHAIEDSGKADDEIDACCAKIKEKLTDWLGRQDANMPPIHLDEAQRSPYKVVEETQGPLDRINIYTNGGKLVDLKQRSAVVAAVKPFKLFRVYCQRSDMETQKVVNAIVDGEIGNARQ</sequence>
<evidence type="ECO:0000313" key="3">
    <source>
        <dbReference type="Proteomes" id="UP000078507"/>
    </source>
</evidence>
<dbReference type="CDD" id="cd00077">
    <property type="entry name" value="HDc"/>
    <property type="match status" value="1"/>
</dbReference>
<name>A0A178YHP6_SINSA</name>
<proteinExistence type="predicted"/>
<dbReference type="PANTHER" id="PTHR11373:SF4">
    <property type="entry name" value="DEOXYNUCLEOSIDE TRIPHOSPHATE TRIPHOSPHOHYDROLASE SAMHD1"/>
    <property type="match status" value="1"/>
</dbReference>
<dbReference type="GO" id="GO:0008832">
    <property type="term" value="F:dGTPase activity"/>
    <property type="evidence" value="ECO:0007669"/>
    <property type="project" value="TreeGrafter"/>
</dbReference>
<comment type="caution">
    <text evidence="2">The sequence shown here is derived from an EMBL/GenBank/DDBJ whole genome shotgun (WGS) entry which is preliminary data.</text>
</comment>
<dbReference type="STRING" id="36856.ATB98_14035"/>
<dbReference type="InterPro" id="IPR050135">
    <property type="entry name" value="dGTPase-like"/>
</dbReference>
<organism evidence="2 3">
    <name type="scientific">Sinorhizobium saheli</name>
    <dbReference type="NCBI Taxonomy" id="36856"/>
    <lineage>
        <taxon>Bacteria</taxon>
        <taxon>Pseudomonadati</taxon>
        <taxon>Pseudomonadota</taxon>
        <taxon>Alphaproteobacteria</taxon>
        <taxon>Hyphomicrobiales</taxon>
        <taxon>Rhizobiaceae</taxon>
        <taxon>Sinorhizobium/Ensifer group</taxon>
        <taxon>Sinorhizobium</taxon>
    </lineage>
</organism>
<evidence type="ECO:0000259" key="1">
    <source>
        <dbReference type="Pfam" id="PF01966"/>
    </source>
</evidence>
<dbReference type="EMBL" id="LNQB01000066">
    <property type="protein sequence ID" value="OAP46999.1"/>
    <property type="molecule type" value="Genomic_DNA"/>
</dbReference>
<dbReference type="PANTHER" id="PTHR11373">
    <property type="entry name" value="DEOXYNUCLEOSIDE TRIPHOSPHATE TRIPHOSPHOHYDROLASE"/>
    <property type="match status" value="1"/>
</dbReference>